<evidence type="ECO:0000313" key="2">
    <source>
        <dbReference type="EMBL" id="MSU01479.1"/>
    </source>
</evidence>
<dbReference type="CDD" id="cd16935">
    <property type="entry name" value="HATPase_AgrC-ComD-like"/>
    <property type="match status" value="1"/>
</dbReference>
<gene>
    <name evidence="2" type="ORF">FYJ83_08380</name>
</gene>
<dbReference type="GO" id="GO:0016301">
    <property type="term" value="F:kinase activity"/>
    <property type="evidence" value="ECO:0007669"/>
    <property type="project" value="UniProtKB-KW"/>
</dbReference>
<dbReference type="PANTHER" id="PTHR40448">
    <property type="entry name" value="TWO-COMPONENT SENSOR HISTIDINE KINASE"/>
    <property type="match status" value="1"/>
</dbReference>
<keyword evidence="3" id="KW-1185">Reference proteome</keyword>
<dbReference type="SUPFAM" id="SSF55874">
    <property type="entry name" value="ATPase domain of HSP90 chaperone/DNA topoisomerase II/histidine kinase"/>
    <property type="match status" value="1"/>
</dbReference>
<name>A0A6N7XHH1_9FIRM</name>
<dbReference type="Pfam" id="PF14501">
    <property type="entry name" value="HATPase_c_5"/>
    <property type="match status" value="1"/>
</dbReference>
<proteinExistence type="predicted"/>
<keyword evidence="2" id="KW-0808">Transferase</keyword>
<dbReference type="InterPro" id="IPR036890">
    <property type="entry name" value="HATPase_C_sf"/>
</dbReference>
<feature type="domain" description="Sensor histidine kinase NatK-like C-terminal" evidence="1">
    <location>
        <begin position="57"/>
        <end position="157"/>
    </location>
</feature>
<dbReference type="Proteomes" id="UP000469523">
    <property type="component" value="Unassembled WGS sequence"/>
</dbReference>
<sequence length="160" mass="18592">MDYISQINESLYEREQFSETGNIEIDSILNYKLQEAKLKGILVSLELKIPSKLNISPLDTVVILGNLLDNAIEASSKVENNRIIDIRIKYKNDILFIYVNNSFDGSIVYEGEKMKTTKKDKETHGIELNNIEKILKKYDGTMKVYHTENRFHVDILMYRV</sequence>
<organism evidence="2 3">
    <name type="scientific">Tissierella pigra</name>
    <dbReference type="NCBI Taxonomy" id="2607614"/>
    <lineage>
        <taxon>Bacteria</taxon>
        <taxon>Bacillati</taxon>
        <taxon>Bacillota</taxon>
        <taxon>Tissierellia</taxon>
        <taxon>Tissierellales</taxon>
        <taxon>Tissierellaceae</taxon>
        <taxon>Tissierella</taxon>
    </lineage>
</organism>
<dbReference type="InterPro" id="IPR032834">
    <property type="entry name" value="NatK-like_C"/>
</dbReference>
<reference evidence="2 3" key="1">
    <citation type="submission" date="2019-09" db="EMBL/GenBank/DDBJ databases">
        <title>In-depth cultivation of the pig gut microbiome towards novel bacterial diversity and tailored functional studies.</title>
        <authorList>
            <person name="Wylensek D."/>
            <person name="Hitch T.C.A."/>
            <person name="Clavel T."/>
        </authorList>
    </citation>
    <scope>NUCLEOTIDE SEQUENCE [LARGE SCALE GENOMIC DNA]</scope>
    <source>
        <strain evidence="2 3">WCA3-693-APC-4?</strain>
    </source>
</reference>
<protein>
    <submittedName>
        <fullName evidence="2">Sensor histidine kinase</fullName>
    </submittedName>
</protein>
<dbReference type="GO" id="GO:0042802">
    <property type="term" value="F:identical protein binding"/>
    <property type="evidence" value="ECO:0007669"/>
    <property type="project" value="TreeGrafter"/>
</dbReference>
<evidence type="ECO:0000313" key="3">
    <source>
        <dbReference type="Proteomes" id="UP000469523"/>
    </source>
</evidence>
<accession>A0A6N7XHH1</accession>
<dbReference type="Gene3D" id="3.30.565.10">
    <property type="entry name" value="Histidine kinase-like ATPase, C-terminal domain"/>
    <property type="match status" value="1"/>
</dbReference>
<dbReference type="AlphaFoldDB" id="A0A6N7XHH1"/>
<evidence type="ECO:0000259" key="1">
    <source>
        <dbReference type="Pfam" id="PF14501"/>
    </source>
</evidence>
<dbReference type="PANTHER" id="PTHR40448:SF1">
    <property type="entry name" value="TWO-COMPONENT SENSOR HISTIDINE KINASE"/>
    <property type="match status" value="1"/>
</dbReference>
<comment type="caution">
    <text evidence="2">The sequence shown here is derived from an EMBL/GenBank/DDBJ whole genome shotgun (WGS) entry which is preliminary data.</text>
</comment>
<keyword evidence="2" id="KW-0418">Kinase</keyword>
<dbReference type="EMBL" id="VUNQ01000015">
    <property type="protein sequence ID" value="MSU01479.1"/>
    <property type="molecule type" value="Genomic_DNA"/>
</dbReference>